<dbReference type="AlphaFoldDB" id="A0A9D4LU37"/>
<gene>
    <name evidence="2" type="ORF">DPMN_025876</name>
</gene>
<evidence type="ECO:0000313" key="3">
    <source>
        <dbReference type="Proteomes" id="UP000828390"/>
    </source>
</evidence>
<comment type="caution">
    <text evidence="2">The sequence shown here is derived from an EMBL/GenBank/DDBJ whole genome shotgun (WGS) entry which is preliminary data.</text>
</comment>
<dbReference type="EMBL" id="JAIWYP010000002">
    <property type="protein sequence ID" value="KAH3862901.1"/>
    <property type="molecule type" value="Genomic_DNA"/>
</dbReference>
<keyword evidence="3" id="KW-1185">Reference proteome</keyword>
<feature type="compositionally biased region" description="Polar residues" evidence="1">
    <location>
        <begin position="1"/>
        <end position="16"/>
    </location>
</feature>
<sequence>METPSFIRNSNQTSSLGGVLGPGRWYFHVLLIHPNYRKYLRFCISRPGILVPSNASWVGKQPL</sequence>
<reference evidence="2" key="1">
    <citation type="journal article" date="2019" name="bioRxiv">
        <title>The Genome of the Zebra Mussel, Dreissena polymorpha: A Resource for Invasive Species Research.</title>
        <authorList>
            <person name="McCartney M.A."/>
            <person name="Auch B."/>
            <person name="Kono T."/>
            <person name="Mallez S."/>
            <person name="Zhang Y."/>
            <person name="Obille A."/>
            <person name="Becker A."/>
            <person name="Abrahante J.E."/>
            <person name="Garbe J."/>
            <person name="Badalamenti J.P."/>
            <person name="Herman A."/>
            <person name="Mangelson H."/>
            <person name="Liachko I."/>
            <person name="Sullivan S."/>
            <person name="Sone E.D."/>
            <person name="Koren S."/>
            <person name="Silverstein K.A.T."/>
            <person name="Beckman K.B."/>
            <person name="Gohl D.M."/>
        </authorList>
    </citation>
    <scope>NUCLEOTIDE SEQUENCE</scope>
    <source>
        <strain evidence="2">Duluth1</strain>
        <tissue evidence="2">Whole animal</tissue>
    </source>
</reference>
<organism evidence="2 3">
    <name type="scientific">Dreissena polymorpha</name>
    <name type="common">Zebra mussel</name>
    <name type="synonym">Mytilus polymorpha</name>
    <dbReference type="NCBI Taxonomy" id="45954"/>
    <lineage>
        <taxon>Eukaryota</taxon>
        <taxon>Metazoa</taxon>
        <taxon>Spiralia</taxon>
        <taxon>Lophotrochozoa</taxon>
        <taxon>Mollusca</taxon>
        <taxon>Bivalvia</taxon>
        <taxon>Autobranchia</taxon>
        <taxon>Heteroconchia</taxon>
        <taxon>Euheterodonta</taxon>
        <taxon>Imparidentia</taxon>
        <taxon>Neoheterodontei</taxon>
        <taxon>Myida</taxon>
        <taxon>Dreissenoidea</taxon>
        <taxon>Dreissenidae</taxon>
        <taxon>Dreissena</taxon>
    </lineage>
</organism>
<evidence type="ECO:0000313" key="2">
    <source>
        <dbReference type="EMBL" id="KAH3862901.1"/>
    </source>
</evidence>
<name>A0A9D4LU37_DREPO</name>
<feature type="region of interest" description="Disordered" evidence="1">
    <location>
        <begin position="1"/>
        <end position="21"/>
    </location>
</feature>
<protein>
    <submittedName>
        <fullName evidence="2">Uncharacterized protein</fullName>
    </submittedName>
</protein>
<dbReference type="Proteomes" id="UP000828390">
    <property type="component" value="Unassembled WGS sequence"/>
</dbReference>
<evidence type="ECO:0000256" key="1">
    <source>
        <dbReference type="SAM" id="MobiDB-lite"/>
    </source>
</evidence>
<reference evidence="2" key="2">
    <citation type="submission" date="2020-11" db="EMBL/GenBank/DDBJ databases">
        <authorList>
            <person name="McCartney M.A."/>
            <person name="Auch B."/>
            <person name="Kono T."/>
            <person name="Mallez S."/>
            <person name="Becker A."/>
            <person name="Gohl D.M."/>
            <person name="Silverstein K.A.T."/>
            <person name="Koren S."/>
            <person name="Bechman K.B."/>
            <person name="Herman A."/>
            <person name="Abrahante J.E."/>
            <person name="Garbe J."/>
        </authorList>
    </citation>
    <scope>NUCLEOTIDE SEQUENCE</scope>
    <source>
        <strain evidence="2">Duluth1</strain>
        <tissue evidence="2">Whole animal</tissue>
    </source>
</reference>
<accession>A0A9D4LU37</accession>
<proteinExistence type="predicted"/>